<comment type="function">
    <text evidence="4">Removes the pyruvyl group from chorismate, with concomitant aromatization of the ring, to provide 4-hydroxybenzoate (4HB) for the ubiquinone pathway.</text>
</comment>
<feature type="binding site" evidence="4">
    <location>
        <position position="168"/>
    </location>
    <ligand>
        <name>substrate</name>
    </ligand>
</feature>
<evidence type="ECO:0000256" key="3">
    <source>
        <dbReference type="ARBA" id="ARBA00023239"/>
    </source>
</evidence>
<dbReference type="PANTHER" id="PTHR38683">
    <property type="entry name" value="CHORISMATE PYRUVATE-LYASE"/>
    <property type="match status" value="1"/>
</dbReference>
<dbReference type="Pfam" id="PF04345">
    <property type="entry name" value="Chor_lyase"/>
    <property type="match status" value="1"/>
</dbReference>
<comment type="pathway">
    <text evidence="4">Cofactor biosynthesis; ubiquinone biosynthesis.</text>
</comment>
<dbReference type="PANTHER" id="PTHR38683:SF1">
    <property type="entry name" value="CHORISMATE PYRUVATE-LYASE"/>
    <property type="match status" value="1"/>
</dbReference>
<dbReference type="InterPro" id="IPR028978">
    <property type="entry name" value="Chorismate_lyase_/UTRA_dom_sf"/>
</dbReference>
<sequence length="181" mass="20871">MSLNDRWHTFRRVPSFYLPHEWRNWVLDRGSLTQRLIHASHGNFSVRVIRQQWLKPNYDEARLLNCPASSKALIREVELLCHGNVWVIARSIIPYNTLSGKERQLKSLGNRSLGSFLFKSKAMVRGPLQITQTSPAALSMQTDGAINEPLWGRRSIFYLHGKPLLVSELFLPSILKDRPQI</sequence>
<proteinExistence type="inferred from homology"/>
<dbReference type="EC" id="4.1.3.40" evidence="4"/>
<comment type="caution">
    <text evidence="4">Lacks conserved residue(s) required for the propagation of feature annotation.</text>
</comment>
<keyword evidence="1 4" id="KW-0963">Cytoplasm</keyword>
<dbReference type="EMBL" id="CP100390">
    <property type="protein sequence ID" value="UZE95681.1"/>
    <property type="molecule type" value="Genomic_DNA"/>
</dbReference>
<dbReference type="SUPFAM" id="SSF64288">
    <property type="entry name" value="Chorismate lyase-like"/>
    <property type="match status" value="1"/>
</dbReference>
<keyword evidence="2 4" id="KW-0831">Ubiquinone biosynthesis</keyword>
<dbReference type="RefSeq" id="WP_265047171.1">
    <property type="nucleotide sequence ID" value="NZ_CP100390.1"/>
</dbReference>
<evidence type="ECO:0000313" key="6">
    <source>
        <dbReference type="Proteomes" id="UP001163739"/>
    </source>
</evidence>
<feature type="binding site" evidence="4">
    <location>
        <position position="113"/>
    </location>
    <ligand>
        <name>substrate</name>
    </ligand>
</feature>
<feature type="binding site" evidence="4">
    <location>
        <position position="75"/>
    </location>
    <ligand>
        <name>substrate</name>
    </ligand>
</feature>
<dbReference type="GO" id="GO:0008813">
    <property type="term" value="F:chorismate lyase activity"/>
    <property type="evidence" value="ECO:0007669"/>
    <property type="project" value="UniProtKB-EC"/>
</dbReference>
<comment type="similarity">
    <text evidence="4">Belongs to the UbiC family.</text>
</comment>
<evidence type="ECO:0000313" key="5">
    <source>
        <dbReference type="EMBL" id="UZE95681.1"/>
    </source>
</evidence>
<dbReference type="Proteomes" id="UP001163739">
    <property type="component" value="Chromosome"/>
</dbReference>
<gene>
    <name evidence="4" type="primary">ubiC</name>
    <name evidence="5" type="ORF">NKI27_16710</name>
</gene>
<keyword evidence="4" id="KW-0670">Pyruvate</keyword>
<evidence type="ECO:0000256" key="1">
    <source>
        <dbReference type="ARBA" id="ARBA00022490"/>
    </source>
</evidence>
<dbReference type="Gene3D" id="3.40.1410.10">
    <property type="entry name" value="Chorismate lyase-like"/>
    <property type="match status" value="1"/>
</dbReference>
<evidence type="ECO:0000256" key="2">
    <source>
        <dbReference type="ARBA" id="ARBA00022688"/>
    </source>
</evidence>
<keyword evidence="6" id="KW-1185">Reference proteome</keyword>
<organism evidence="5 6">
    <name type="scientific">Alkalimarinus alittae</name>
    <dbReference type="NCBI Taxonomy" id="2961619"/>
    <lineage>
        <taxon>Bacteria</taxon>
        <taxon>Pseudomonadati</taxon>
        <taxon>Pseudomonadota</taxon>
        <taxon>Gammaproteobacteria</taxon>
        <taxon>Alteromonadales</taxon>
        <taxon>Alteromonadaceae</taxon>
        <taxon>Alkalimarinus</taxon>
    </lineage>
</organism>
<dbReference type="InterPro" id="IPR007440">
    <property type="entry name" value="Chorismate--pyruvate_lyase"/>
</dbReference>
<protein>
    <recommendedName>
        <fullName evidence="4">Probable chorismate pyruvate-lyase</fullName>
        <shortName evidence="4">CL</shortName>
        <shortName evidence="4">CPL</shortName>
        <ecNumber evidence="4">4.1.3.40</ecNumber>
    </recommendedName>
</protein>
<accession>A0ABY6N0Q2</accession>
<name>A0ABY6N0Q2_9ALTE</name>
<keyword evidence="3 4" id="KW-0456">Lyase</keyword>
<reference evidence="5" key="1">
    <citation type="submission" date="2022-06" db="EMBL/GenBank/DDBJ databases">
        <title>Alkalimarinus sp. nov., isolated from gut of a Alitta virens.</title>
        <authorList>
            <person name="Yang A.I."/>
            <person name="Shin N.-R."/>
        </authorList>
    </citation>
    <scope>NUCLEOTIDE SEQUENCE</scope>
    <source>
        <strain evidence="5">A2M4</strain>
    </source>
</reference>
<evidence type="ECO:0000256" key="4">
    <source>
        <dbReference type="HAMAP-Rule" id="MF_01632"/>
    </source>
</evidence>
<comment type="subcellular location">
    <subcellularLocation>
        <location evidence="4">Cytoplasm</location>
    </subcellularLocation>
</comment>
<comment type="catalytic activity">
    <reaction evidence="4">
        <text>chorismate = 4-hydroxybenzoate + pyruvate</text>
        <dbReference type="Rhea" id="RHEA:16505"/>
        <dbReference type="ChEBI" id="CHEBI:15361"/>
        <dbReference type="ChEBI" id="CHEBI:17879"/>
        <dbReference type="ChEBI" id="CHEBI:29748"/>
        <dbReference type="EC" id="4.1.3.40"/>
    </reaction>
</comment>
<dbReference type="HAMAP" id="MF_01632">
    <property type="entry name" value="UbiC"/>
    <property type="match status" value="1"/>
</dbReference>